<dbReference type="KEGG" id="clec:106674361"/>
<feature type="compositionally biased region" description="Basic and acidic residues" evidence="1">
    <location>
        <begin position="126"/>
        <end position="140"/>
    </location>
</feature>
<keyword evidence="2" id="KW-0732">Signal</keyword>
<accession>A0A8I6SF38</accession>
<proteinExistence type="predicted"/>
<dbReference type="Proteomes" id="UP000494040">
    <property type="component" value="Unassembled WGS sequence"/>
</dbReference>
<evidence type="ECO:0000256" key="1">
    <source>
        <dbReference type="SAM" id="MobiDB-lite"/>
    </source>
</evidence>
<evidence type="ECO:0008006" key="5">
    <source>
        <dbReference type="Google" id="ProtNLM"/>
    </source>
</evidence>
<feature type="region of interest" description="Disordered" evidence="1">
    <location>
        <begin position="94"/>
        <end position="159"/>
    </location>
</feature>
<feature type="signal peptide" evidence="2">
    <location>
        <begin position="1"/>
        <end position="20"/>
    </location>
</feature>
<dbReference type="RefSeq" id="XP_014262496.1">
    <property type="nucleotide sequence ID" value="XM_014407010.2"/>
</dbReference>
<dbReference type="AlphaFoldDB" id="A0A8I6SF38"/>
<reference evidence="3" key="1">
    <citation type="submission" date="2022-01" db="UniProtKB">
        <authorList>
            <consortium name="EnsemblMetazoa"/>
        </authorList>
    </citation>
    <scope>IDENTIFICATION</scope>
</reference>
<evidence type="ECO:0000313" key="4">
    <source>
        <dbReference type="Proteomes" id="UP000494040"/>
    </source>
</evidence>
<evidence type="ECO:0000313" key="3">
    <source>
        <dbReference type="EnsemblMetazoa" id="XP_014262496.1"/>
    </source>
</evidence>
<dbReference type="GeneID" id="106674361"/>
<keyword evidence="4" id="KW-1185">Reference proteome</keyword>
<evidence type="ECO:0000256" key="2">
    <source>
        <dbReference type="SAM" id="SignalP"/>
    </source>
</evidence>
<sequence>MNFIKLIPILFLAHSPVGDARPVEPQVLPAVPGYIPVYIQTGNTPPDIEALYKSVVLSPPKRETSPRKDFAEGFQQEVEPVPMKLEVPEKLEVTKEKEDEVMKEEPKKEVELVETSPVEKNQTPQNKDEQTHKAKEETRKAIGQIREIPQYEVKEPKQE</sequence>
<organism evidence="3 4">
    <name type="scientific">Cimex lectularius</name>
    <name type="common">Bed bug</name>
    <name type="synonym">Acanthia lectularia</name>
    <dbReference type="NCBI Taxonomy" id="79782"/>
    <lineage>
        <taxon>Eukaryota</taxon>
        <taxon>Metazoa</taxon>
        <taxon>Ecdysozoa</taxon>
        <taxon>Arthropoda</taxon>
        <taxon>Hexapoda</taxon>
        <taxon>Insecta</taxon>
        <taxon>Pterygota</taxon>
        <taxon>Neoptera</taxon>
        <taxon>Paraneoptera</taxon>
        <taxon>Hemiptera</taxon>
        <taxon>Heteroptera</taxon>
        <taxon>Panheteroptera</taxon>
        <taxon>Cimicomorpha</taxon>
        <taxon>Cimicidae</taxon>
        <taxon>Cimex</taxon>
    </lineage>
</organism>
<name>A0A8I6SF38_CIMLE</name>
<dbReference type="OMA" id="HAESPNI"/>
<dbReference type="EnsemblMetazoa" id="XM_014407010.2">
    <property type="protein sequence ID" value="XP_014262496.1"/>
    <property type="gene ID" value="LOC106674361"/>
</dbReference>
<feature type="compositionally biased region" description="Basic and acidic residues" evidence="1">
    <location>
        <begin position="94"/>
        <end position="111"/>
    </location>
</feature>
<dbReference type="OrthoDB" id="6620644at2759"/>
<feature type="chain" id="PRO_5035283693" description="CPR type cuticle protein" evidence="2">
    <location>
        <begin position="21"/>
        <end position="159"/>
    </location>
</feature>
<protein>
    <recommendedName>
        <fullName evidence="5">CPR type cuticle protein</fullName>
    </recommendedName>
</protein>